<dbReference type="EMBL" id="CAVMJV010000011">
    <property type="protein sequence ID" value="CAK5044572.1"/>
    <property type="molecule type" value="Genomic_DNA"/>
</dbReference>
<name>A0ACB0YFG4_MELEN</name>
<gene>
    <name evidence="1" type="ORF">MENTE1834_LOCUS11510</name>
</gene>
<proteinExistence type="predicted"/>
<comment type="caution">
    <text evidence="1">The sequence shown here is derived from an EMBL/GenBank/DDBJ whole genome shotgun (WGS) entry which is preliminary data.</text>
</comment>
<accession>A0ACB0YFG4</accession>
<keyword evidence="2" id="KW-1185">Reference proteome</keyword>
<organism evidence="1 2">
    <name type="scientific">Meloidogyne enterolobii</name>
    <name type="common">Root-knot nematode worm</name>
    <name type="synonym">Meloidogyne mayaguensis</name>
    <dbReference type="NCBI Taxonomy" id="390850"/>
    <lineage>
        <taxon>Eukaryota</taxon>
        <taxon>Metazoa</taxon>
        <taxon>Ecdysozoa</taxon>
        <taxon>Nematoda</taxon>
        <taxon>Chromadorea</taxon>
        <taxon>Rhabditida</taxon>
        <taxon>Tylenchina</taxon>
        <taxon>Tylenchomorpha</taxon>
        <taxon>Tylenchoidea</taxon>
        <taxon>Meloidogynidae</taxon>
        <taxon>Meloidogyninae</taxon>
        <taxon>Meloidogyne</taxon>
    </lineage>
</organism>
<evidence type="ECO:0000313" key="1">
    <source>
        <dbReference type="EMBL" id="CAK5044572.1"/>
    </source>
</evidence>
<dbReference type="Proteomes" id="UP001497535">
    <property type="component" value="Unassembled WGS sequence"/>
</dbReference>
<sequence>MEKWARRQDKIKMSFKQPQIPVTPVEKSSVSNVMSKPINKNVMESPLEPIKVEINRIRDKPWDDDDDDGSEVVPAGAALPGKYLGVTHRLFRVRKARAQMSAGLAVSSDAPVEQSNDQQQPLSGKDHGDSIGAESDDHSNAFDESKYIDQTKKFCLLCRRQFPDVQTLDKHVNMSNLHKV</sequence>
<protein>
    <submittedName>
        <fullName evidence="1">Uncharacterized protein</fullName>
    </submittedName>
</protein>
<reference evidence="1" key="1">
    <citation type="submission" date="2023-11" db="EMBL/GenBank/DDBJ databases">
        <authorList>
            <person name="Poullet M."/>
        </authorList>
    </citation>
    <scope>NUCLEOTIDE SEQUENCE</scope>
    <source>
        <strain evidence="1">E1834</strain>
    </source>
</reference>
<evidence type="ECO:0000313" key="2">
    <source>
        <dbReference type="Proteomes" id="UP001497535"/>
    </source>
</evidence>